<dbReference type="EMBL" id="JAVDUM010000013">
    <property type="protein sequence ID" value="MDR6868327.1"/>
    <property type="molecule type" value="Genomic_DNA"/>
</dbReference>
<name>A0ABU1SHI5_9MICO</name>
<dbReference type="RefSeq" id="WP_310022019.1">
    <property type="nucleotide sequence ID" value="NZ_JAVDUM010000013.1"/>
</dbReference>
<accession>A0ABU1SHI5</accession>
<dbReference type="SMART" id="SM00530">
    <property type="entry name" value="HTH_XRE"/>
    <property type="match status" value="1"/>
</dbReference>
<dbReference type="InterPro" id="IPR010982">
    <property type="entry name" value="Lambda_DNA-bd_dom_sf"/>
</dbReference>
<feature type="domain" description="HTH cro/C1-type" evidence="1">
    <location>
        <begin position="14"/>
        <end position="86"/>
    </location>
</feature>
<dbReference type="InterPro" id="IPR041413">
    <property type="entry name" value="MLTR_LBD"/>
</dbReference>
<dbReference type="Proteomes" id="UP001259347">
    <property type="component" value="Unassembled WGS sequence"/>
</dbReference>
<dbReference type="Gene3D" id="1.10.260.40">
    <property type="entry name" value="lambda repressor-like DNA-binding domains"/>
    <property type="match status" value="1"/>
</dbReference>
<proteinExistence type="predicted"/>
<gene>
    <name evidence="2" type="ORF">J2Y69_002941</name>
</gene>
<dbReference type="InterPro" id="IPR001387">
    <property type="entry name" value="Cro/C1-type_HTH"/>
</dbReference>
<reference evidence="2 3" key="1">
    <citation type="submission" date="2023-07" db="EMBL/GenBank/DDBJ databases">
        <title>Sorghum-associated microbial communities from plants grown in Nebraska, USA.</title>
        <authorList>
            <person name="Schachtman D."/>
        </authorList>
    </citation>
    <scope>NUCLEOTIDE SEQUENCE [LARGE SCALE GENOMIC DNA]</scope>
    <source>
        <strain evidence="2 3">2980</strain>
    </source>
</reference>
<dbReference type="Gene3D" id="3.30.450.180">
    <property type="match status" value="1"/>
</dbReference>
<sequence length="285" mass="32529">MSGSRERREEFASYLRSRRARLRPGDVGLPVGTRRRVLGLRREEVAQLAGVGLTWYTWLEQGRPIAASEQVLAAIARALLLTDDERDHLFALAGLAIPEREGMSCVHAAHLDLLEKVMPYPAAVQTARFDVLAYNRVYRFLFQDLDEIAPEDRNCARLIFTDLHWQQAHADLDNAQRRIVARVRAAYGRHRDEPGWQRFVTDLRSTSPAFAELWERGDVATERSALKRLRHHLLGELNLEMTSMWLDEMMGARLVWFAPADAATASRLEQLERMTRDVAPFTAVG</sequence>
<keyword evidence="3" id="KW-1185">Reference proteome</keyword>
<dbReference type="Pfam" id="PF13560">
    <property type="entry name" value="HTH_31"/>
    <property type="match status" value="1"/>
</dbReference>
<evidence type="ECO:0000313" key="2">
    <source>
        <dbReference type="EMBL" id="MDR6868327.1"/>
    </source>
</evidence>
<protein>
    <submittedName>
        <fullName evidence="2">Transcriptional regulator with XRE-family HTH domain</fullName>
    </submittedName>
</protein>
<evidence type="ECO:0000259" key="1">
    <source>
        <dbReference type="SMART" id="SM00530"/>
    </source>
</evidence>
<dbReference type="PANTHER" id="PTHR35010">
    <property type="entry name" value="BLL4672 PROTEIN-RELATED"/>
    <property type="match status" value="1"/>
</dbReference>
<comment type="caution">
    <text evidence="2">The sequence shown here is derived from an EMBL/GenBank/DDBJ whole genome shotgun (WGS) entry which is preliminary data.</text>
</comment>
<organism evidence="2 3">
    <name type="scientific">Microbacterium resistens</name>
    <dbReference type="NCBI Taxonomy" id="156977"/>
    <lineage>
        <taxon>Bacteria</taxon>
        <taxon>Bacillati</taxon>
        <taxon>Actinomycetota</taxon>
        <taxon>Actinomycetes</taxon>
        <taxon>Micrococcales</taxon>
        <taxon>Microbacteriaceae</taxon>
        <taxon>Microbacterium</taxon>
    </lineage>
</organism>
<dbReference type="PANTHER" id="PTHR35010:SF2">
    <property type="entry name" value="BLL4672 PROTEIN"/>
    <property type="match status" value="1"/>
</dbReference>
<dbReference type="SUPFAM" id="SSF47413">
    <property type="entry name" value="lambda repressor-like DNA-binding domains"/>
    <property type="match status" value="1"/>
</dbReference>
<evidence type="ECO:0000313" key="3">
    <source>
        <dbReference type="Proteomes" id="UP001259347"/>
    </source>
</evidence>
<dbReference type="Pfam" id="PF17765">
    <property type="entry name" value="MLTR_LBD"/>
    <property type="match status" value="1"/>
</dbReference>